<evidence type="ECO:0000313" key="3">
    <source>
        <dbReference type="EMBL" id="RPA73617.1"/>
    </source>
</evidence>
<feature type="compositionally biased region" description="Basic and acidic residues" evidence="1">
    <location>
        <begin position="354"/>
        <end position="369"/>
    </location>
</feature>
<sequence>MLNETQGYIFFPNTTIDNPKYLTEDDIDRQAAHKLKVTDCVPNLDDYLHNSEVHVYRILYRHYRGPMQRQIRTRGDTPLPAIEAVHPLPLLPTRIYPLPTIELNESRIDDTISIVEEIHRKVGVTPEEITSKRMVISTRGDMMTINVLGSALFQRSDCTEYAASFGYLDPTMGHFHMGMKLAEYIVANYYGRTQDGKDPASIHRFVKMFGESKVKVGFNAKEFRHVDGFIRDLLAGMIIAACWAASDCHTDEQFAKWLSTGTDKDSKVLKNDWYGLIKTIVDLAFSPTTIQKSRYDASTGKLTAPPGPKQQNKRGKGKGNKTTAAADNAHAPTDDATDNPIGGGQSKRKRGRGKDKDQPAQDAPPDRRNVPFENSLLFIRDCLMYLEFWDAIRTGDTGRLDKNLQYWTVLFQATSHTAYAKELIHLRACLKHIWSDRAKQVWFESTILNLFGKDGSWKTDDEAGEDVVLETKKVANPSLGIMGSHNRDIMVRQSFVSRLSRKNMYRTSKTPVNSDHSTLGNSEKQRRTKVVVWRKRQLIVGGRKGLLDRGNEDNDDG</sequence>
<name>A0A3N4HK05_ASCIM</name>
<evidence type="ECO:0000256" key="1">
    <source>
        <dbReference type="SAM" id="MobiDB-lite"/>
    </source>
</evidence>
<keyword evidence="4" id="KW-1185">Reference proteome</keyword>
<dbReference type="InterPro" id="IPR046496">
    <property type="entry name" value="DUF6589"/>
</dbReference>
<dbReference type="Proteomes" id="UP000275078">
    <property type="component" value="Unassembled WGS sequence"/>
</dbReference>
<proteinExistence type="predicted"/>
<evidence type="ECO:0000259" key="2">
    <source>
        <dbReference type="Pfam" id="PF20231"/>
    </source>
</evidence>
<protein>
    <recommendedName>
        <fullName evidence="2">DUF6589 domain-containing protein</fullName>
    </recommendedName>
</protein>
<dbReference type="OrthoDB" id="4743193at2759"/>
<organism evidence="3 4">
    <name type="scientific">Ascobolus immersus RN42</name>
    <dbReference type="NCBI Taxonomy" id="1160509"/>
    <lineage>
        <taxon>Eukaryota</taxon>
        <taxon>Fungi</taxon>
        <taxon>Dikarya</taxon>
        <taxon>Ascomycota</taxon>
        <taxon>Pezizomycotina</taxon>
        <taxon>Pezizomycetes</taxon>
        <taxon>Pezizales</taxon>
        <taxon>Ascobolaceae</taxon>
        <taxon>Ascobolus</taxon>
    </lineage>
</organism>
<dbReference type="Pfam" id="PF20231">
    <property type="entry name" value="DUF6589"/>
    <property type="match status" value="1"/>
</dbReference>
<reference evidence="3 4" key="1">
    <citation type="journal article" date="2018" name="Nat. Ecol. Evol.">
        <title>Pezizomycetes genomes reveal the molecular basis of ectomycorrhizal truffle lifestyle.</title>
        <authorList>
            <person name="Murat C."/>
            <person name="Payen T."/>
            <person name="Noel B."/>
            <person name="Kuo A."/>
            <person name="Morin E."/>
            <person name="Chen J."/>
            <person name="Kohler A."/>
            <person name="Krizsan K."/>
            <person name="Balestrini R."/>
            <person name="Da Silva C."/>
            <person name="Montanini B."/>
            <person name="Hainaut M."/>
            <person name="Levati E."/>
            <person name="Barry K.W."/>
            <person name="Belfiori B."/>
            <person name="Cichocki N."/>
            <person name="Clum A."/>
            <person name="Dockter R.B."/>
            <person name="Fauchery L."/>
            <person name="Guy J."/>
            <person name="Iotti M."/>
            <person name="Le Tacon F."/>
            <person name="Lindquist E.A."/>
            <person name="Lipzen A."/>
            <person name="Malagnac F."/>
            <person name="Mello A."/>
            <person name="Molinier V."/>
            <person name="Miyauchi S."/>
            <person name="Poulain J."/>
            <person name="Riccioni C."/>
            <person name="Rubini A."/>
            <person name="Sitrit Y."/>
            <person name="Splivallo R."/>
            <person name="Traeger S."/>
            <person name="Wang M."/>
            <person name="Zifcakova L."/>
            <person name="Wipf D."/>
            <person name="Zambonelli A."/>
            <person name="Paolocci F."/>
            <person name="Nowrousian M."/>
            <person name="Ottonello S."/>
            <person name="Baldrian P."/>
            <person name="Spatafora J.W."/>
            <person name="Henrissat B."/>
            <person name="Nagy L.G."/>
            <person name="Aury J.M."/>
            <person name="Wincker P."/>
            <person name="Grigoriev I.V."/>
            <person name="Bonfante P."/>
            <person name="Martin F.M."/>
        </authorList>
    </citation>
    <scope>NUCLEOTIDE SEQUENCE [LARGE SCALE GENOMIC DNA]</scope>
    <source>
        <strain evidence="3 4">RN42</strain>
    </source>
</reference>
<feature type="domain" description="DUF6589" evidence="2">
    <location>
        <begin position="48"/>
        <end position="478"/>
    </location>
</feature>
<gene>
    <name evidence="3" type="ORF">BJ508DRAFT_333924</name>
</gene>
<dbReference type="AlphaFoldDB" id="A0A3N4HK05"/>
<accession>A0A3N4HK05</accession>
<evidence type="ECO:0000313" key="4">
    <source>
        <dbReference type="Proteomes" id="UP000275078"/>
    </source>
</evidence>
<dbReference type="STRING" id="1160509.A0A3N4HK05"/>
<dbReference type="EMBL" id="ML119815">
    <property type="protein sequence ID" value="RPA73617.1"/>
    <property type="molecule type" value="Genomic_DNA"/>
</dbReference>
<feature type="region of interest" description="Disordered" evidence="1">
    <location>
        <begin position="296"/>
        <end position="369"/>
    </location>
</feature>